<evidence type="ECO:0000313" key="4">
    <source>
        <dbReference type="Proteomes" id="UP000775547"/>
    </source>
</evidence>
<name>A0A9P7G722_9AGAR</name>
<sequence>MSIQGRVRLFYFLKRKPDISREEFFHYWTEVVAPIYNSLDIVKRYNITNQPALAKDTVVGAHASGFASSDWDGVGTLEGDSFEQIFETLANDEYKALVEAEEPNYLDSIKFLPLNVIAVTE</sequence>
<feature type="domain" description="EthD" evidence="2">
    <location>
        <begin position="16"/>
        <end position="108"/>
    </location>
</feature>
<proteinExistence type="inferred from homology"/>
<dbReference type="EMBL" id="JABCKV010000083">
    <property type="protein sequence ID" value="KAG5644104.1"/>
    <property type="molecule type" value="Genomic_DNA"/>
</dbReference>
<dbReference type="InterPro" id="IPR009799">
    <property type="entry name" value="EthD_dom"/>
</dbReference>
<gene>
    <name evidence="3" type="ORF">DXG03_009123</name>
</gene>
<evidence type="ECO:0000256" key="1">
    <source>
        <dbReference type="ARBA" id="ARBA00005986"/>
    </source>
</evidence>
<dbReference type="Pfam" id="PF07110">
    <property type="entry name" value="EthD"/>
    <property type="match status" value="1"/>
</dbReference>
<dbReference type="Proteomes" id="UP000775547">
    <property type="component" value="Unassembled WGS sequence"/>
</dbReference>
<comment type="similarity">
    <text evidence="1">Belongs to the tpcK family.</text>
</comment>
<organism evidence="3 4">
    <name type="scientific">Asterophora parasitica</name>
    <dbReference type="NCBI Taxonomy" id="117018"/>
    <lineage>
        <taxon>Eukaryota</taxon>
        <taxon>Fungi</taxon>
        <taxon>Dikarya</taxon>
        <taxon>Basidiomycota</taxon>
        <taxon>Agaricomycotina</taxon>
        <taxon>Agaricomycetes</taxon>
        <taxon>Agaricomycetidae</taxon>
        <taxon>Agaricales</taxon>
        <taxon>Tricholomatineae</taxon>
        <taxon>Lyophyllaceae</taxon>
        <taxon>Asterophora</taxon>
    </lineage>
</organism>
<protein>
    <recommendedName>
        <fullName evidence="2">EthD domain-containing protein</fullName>
    </recommendedName>
</protein>
<dbReference type="OrthoDB" id="3183782at2759"/>
<dbReference type="InterPro" id="IPR011008">
    <property type="entry name" value="Dimeric_a/b-barrel"/>
</dbReference>
<dbReference type="Gene3D" id="3.30.70.100">
    <property type="match status" value="1"/>
</dbReference>
<accession>A0A9P7G722</accession>
<dbReference type="AlphaFoldDB" id="A0A9P7G722"/>
<evidence type="ECO:0000313" key="3">
    <source>
        <dbReference type="EMBL" id="KAG5644104.1"/>
    </source>
</evidence>
<dbReference type="GO" id="GO:0016491">
    <property type="term" value="F:oxidoreductase activity"/>
    <property type="evidence" value="ECO:0007669"/>
    <property type="project" value="InterPro"/>
</dbReference>
<reference evidence="3" key="1">
    <citation type="submission" date="2020-07" db="EMBL/GenBank/DDBJ databases">
        <authorList>
            <person name="Nieuwenhuis M."/>
            <person name="Van De Peppel L.J.J."/>
        </authorList>
    </citation>
    <scope>NUCLEOTIDE SEQUENCE</scope>
    <source>
        <strain evidence="3">AP01</strain>
        <tissue evidence="3">Mycelium</tissue>
    </source>
</reference>
<keyword evidence="4" id="KW-1185">Reference proteome</keyword>
<reference evidence="3" key="2">
    <citation type="submission" date="2021-10" db="EMBL/GenBank/DDBJ databases">
        <title>Phylogenomics reveals ancestral predisposition of the termite-cultivated fungus Termitomyces towards a domesticated lifestyle.</title>
        <authorList>
            <person name="Auxier B."/>
            <person name="Grum-Grzhimaylo A."/>
            <person name="Cardenas M.E."/>
            <person name="Lodge J.D."/>
            <person name="Laessoe T."/>
            <person name="Pedersen O."/>
            <person name="Smith M.E."/>
            <person name="Kuyper T.W."/>
            <person name="Franco-Molano E.A."/>
            <person name="Baroni T.J."/>
            <person name="Aanen D.K."/>
        </authorList>
    </citation>
    <scope>NUCLEOTIDE SEQUENCE</scope>
    <source>
        <strain evidence="3">AP01</strain>
        <tissue evidence="3">Mycelium</tissue>
    </source>
</reference>
<comment type="caution">
    <text evidence="3">The sequence shown here is derived from an EMBL/GenBank/DDBJ whole genome shotgun (WGS) entry which is preliminary data.</text>
</comment>
<dbReference type="SUPFAM" id="SSF54909">
    <property type="entry name" value="Dimeric alpha+beta barrel"/>
    <property type="match status" value="1"/>
</dbReference>
<evidence type="ECO:0000259" key="2">
    <source>
        <dbReference type="Pfam" id="PF07110"/>
    </source>
</evidence>